<keyword evidence="3" id="KW-1185">Reference proteome</keyword>
<dbReference type="AlphaFoldDB" id="A0A9X0B911"/>
<dbReference type="RefSeq" id="XP_056488323.1">
    <property type="nucleotide sequence ID" value="XM_056632772.1"/>
</dbReference>
<proteinExistence type="predicted"/>
<feature type="region of interest" description="Disordered" evidence="1">
    <location>
        <begin position="1"/>
        <end position="99"/>
    </location>
</feature>
<gene>
    <name evidence="2" type="ORF">N7509_008135</name>
</gene>
<evidence type="ECO:0000313" key="2">
    <source>
        <dbReference type="EMBL" id="KAJ5392645.1"/>
    </source>
</evidence>
<dbReference type="OrthoDB" id="276388at2759"/>
<sequence length="605" mass="66368">MESLTLRPEPPDSFRIRRKPVSNPNLRATVDPPSHNTSSLAPPRSLSRPPSYTDLFGPAHRDCPVTPQRPRTAGATSSSASLSQTQTQAPPPPPPQLPTPVQRAYGEARHFLGGLISHPAESNKHFTLLRHGFPVVFYRGNVTSVAVSIFSDSPLPLDRTLWLQNRGWSGTTGMRTKALFRLNDSWLDVTPGMPVRADQVNPDDERAWQRDIKKFRKKAPQRPRDTHQLRETVVVRIPAEAGDGYFQLVLCQGPKKKVLGNSPVFRVLSTSASPHSIRGASLSTMPLEVGAMVVGLYAKTAARTAAAPASAAFATRVDRYRPTWVKQTAVQKAYTASGVETRVAGLFNSSAGPGQGVTVDQSVSPIACQLPVEDSPQAPFPLTFKARGQVDNFAPFNSPTDTPKLTLTNPPDWVVEQLRGYFFGWARFDATTEKDPSLGSWSPMILAVRTLDPLQASRVNISQISKHIVTLRLLDEVPLQTSKVQIRVLGFLRVDVPPPRGSTSQELADAQAAAGEAAILADAYDADVVQNTLAYPGWSPETPSALEIQKQQSSWVDRSMEGYANMRAKGQKWVDQVPLHKLGVRSETDAWRERQVAVNGFWIVR</sequence>
<dbReference type="EMBL" id="JAPZBU010000008">
    <property type="protein sequence ID" value="KAJ5392645.1"/>
    <property type="molecule type" value="Genomic_DNA"/>
</dbReference>
<organism evidence="2 3">
    <name type="scientific">Penicillium cosmopolitanum</name>
    <dbReference type="NCBI Taxonomy" id="1131564"/>
    <lineage>
        <taxon>Eukaryota</taxon>
        <taxon>Fungi</taxon>
        <taxon>Dikarya</taxon>
        <taxon>Ascomycota</taxon>
        <taxon>Pezizomycotina</taxon>
        <taxon>Eurotiomycetes</taxon>
        <taxon>Eurotiomycetidae</taxon>
        <taxon>Eurotiales</taxon>
        <taxon>Aspergillaceae</taxon>
        <taxon>Penicillium</taxon>
    </lineage>
</organism>
<evidence type="ECO:0000313" key="3">
    <source>
        <dbReference type="Proteomes" id="UP001147747"/>
    </source>
</evidence>
<evidence type="ECO:0008006" key="4">
    <source>
        <dbReference type="Google" id="ProtNLM"/>
    </source>
</evidence>
<dbReference type="Proteomes" id="UP001147747">
    <property type="component" value="Unassembled WGS sequence"/>
</dbReference>
<reference evidence="2" key="2">
    <citation type="journal article" date="2023" name="IMA Fungus">
        <title>Comparative genomic study of the Penicillium genus elucidates a diverse pangenome and 15 lateral gene transfer events.</title>
        <authorList>
            <person name="Petersen C."/>
            <person name="Sorensen T."/>
            <person name="Nielsen M.R."/>
            <person name="Sondergaard T.E."/>
            <person name="Sorensen J.L."/>
            <person name="Fitzpatrick D.A."/>
            <person name="Frisvad J.C."/>
            <person name="Nielsen K.L."/>
        </authorList>
    </citation>
    <scope>NUCLEOTIDE SEQUENCE</scope>
    <source>
        <strain evidence="2">IBT 29677</strain>
    </source>
</reference>
<feature type="compositionally biased region" description="Low complexity" evidence="1">
    <location>
        <begin position="38"/>
        <end position="51"/>
    </location>
</feature>
<name>A0A9X0B911_9EURO</name>
<comment type="caution">
    <text evidence="2">The sequence shown here is derived from an EMBL/GenBank/DDBJ whole genome shotgun (WGS) entry which is preliminary data.</text>
</comment>
<reference evidence="2" key="1">
    <citation type="submission" date="2022-12" db="EMBL/GenBank/DDBJ databases">
        <authorList>
            <person name="Petersen C."/>
        </authorList>
    </citation>
    <scope>NUCLEOTIDE SEQUENCE</scope>
    <source>
        <strain evidence="2">IBT 29677</strain>
    </source>
</reference>
<accession>A0A9X0B911</accession>
<dbReference type="GeneID" id="81371752"/>
<protein>
    <recommendedName>
        <fullName evidence="4">LipA and NB-ARC domain protein</fullName>
    </recommendedName>
</protein>
<feature type="compositionally biased region" description="Pro residues" evidence="1">
    <location>
        <begin position="89"/>
        <end position="98"/>
    </location>
</feature>
<feature type="compositionally biased region" description="Low complexity" evidence="1">
    <location>
        <begin position="72"/>
        <end position="88"/>
    </location>
</feature>
<evidence type="ECO:0000256" key="1">
    <source>
        <dbReference type="SAM" id="MobiDB-lite"/>
    </source>
</evidence>